<evidence type="ECO:0000259" key="1">
    <source>
        <dbReference type="Pfam" id="PF03807"/>
    </source>
</evidence>
<organism evidence="3 4">
    <name type="scientific">Marseilla massiliensis</name>
    <dbReference type="NCBI Taxonomy" id="1841864"/>
    <lineage>
        <taxon>Bacteria</taxon>
        <taxon>Pseudomonadati</taxon>
        <taxon>Bacteroidota</taxon>
        <taxon>Bacteroidia</taxon>
        <taxon>Bacteroidales</taxon>
        <taxon>Prevotellaceae</taxon>
        <taxon>Marseilla</taxon>
    </lineage>
</organism>
<protein>
    <submittedName>
        <fullName evidence="3">DUF2520 domain-containing protein</fullName>
    </submittedName>
</protein>
<evidence type="ECO:0000313" key="3">
    <source>
        <dbReference type="EMBL" id="MBM6660600.1"/>
    </source>
</evidence>
<dbReference type="Proteomes" id="UP000764045">
    <property type="component" value="Unassembled WGS sequence"/>
</dbReference>
<comment type="caution">
    <text evidence="3">The sequence shown here is derived from an EMBL/GenBank/DDBJ whole genome shotgun (WGS) entry which is preliminary data.</text>
</comment>
<proteinExistence type="predicted"/>
<dbReference type="RefSeq" id="WP_205107519.1">
    <property type="nucleotide sequence ID" value="NZ_JACJJL010000003.1"/>
</dbReference>
<evidence type="ECO:0000313" key="4">
    <source>
        <dbReference type="Proteomes" id="UP000764045"/>
    </source>
</evidence>
<dbReference type="Gene3D" id="1.10.1040.20">
    <property type="entry name" value="ProC-like, C-terminal domain"/>
    <property type="match status" value="1"/>
</dbReference>
<dbReference type="AlphaFoldDB" id="A0A938WK09"/>
<dbReference type="InterPro" id="IPR028939">
    <property type="entry name" value="P5C_Rdtase_cat_N"/>
</dbReference>
<gene>
    <name evidence="3" type="ORF">H6B30_02330</name>
</gene>
<dbReference type="InterPro" id="IPR037108">
    <property type="entry name" value="TM1727-like_C_sf"/>
</dbReference>
<accession>A0A938WK09</accession>
<dbReference type="SUPFAM" id="SSF51735">
    <property type="entry name" value="NAD(P)-binding Rossmann-fold domains"/>
    <property type="match status" value="1"/>
</dbReference>
<keyword evidence="4" id="KW-1185">Reference proteome</keyword>
<dbReference type="Pfam" id="PF10728">
    <property type="entry name" value="DUF2520"/>
    <property type="match status" value="1"/>
</dbReference>
<evidence type="ECO:0000259" key="2">
    <source>
        <dbReference type="Pfam" id="PF10728"/>
    </source>
</evidence>
<feature type="domain" description="Pyrroline-5-carboxylate reductase catalytic N-terminal" evidence="1">
    <location>
        <begin position="2"/>
        <end position="85"/>
    </location>
</feature>
<sequence>MKVVLIGAGRLAHHLGGALLSAGHDIMQVYSRTMESASRVAAMAGGSPTNRIADIKADADAYIVAVKDSALPDLIPQICKGREQKVFLHTAGSIPMDVFKGMALHYGVLYPLQTFSKERKVDFRPIPCFVEGNDDYSVGVATELAGSISGNVRLMSSEERRYVHLAAIFACNFVNHCYALSADILAKHGLPFDIMLPLIDETASKVHAMSPAEAQTGPAMRYDENVIRSQSRLLASNPFVKEIYDRMSISIHQKAISND</sequence>
<dbReference type="InterPro" id="IPR018931">
    <property type="entry name" value="DUF2520"/>
</dbReference>
<dbReference type="InterPro" id="IPR036291">
    <property type="entry name" value="NAD(P)-bd_dom_sf"/>
</dbReference>
<dbReference type="SUPFAM" id="SSF48179">
    <property type="entry name" value="6-phosphogluconate dehydrogenase C-terminal domain-like"/>
    <property type="match status" value="1"/>
</dbReference>
<reference evidence="3 4" key="1">
    <citation type="journal article" date="2021" name="Sci. Rep.">
        <title>The distribution of antibiotic resistance genes in chicken gut microbiota commensals.</title>
        <authorList>
            <person name="Juricova H."/>
            <person name="Matiasovicova J."/>
            <person name="Kubasova T."/>
            <person name="Cejkova D."/>
            <person name="Rychlik I."/>
        </authorList>
    </citation>
    <scope>NUCLEOTIDE SEQUENCE [LARGE SCALE GENOMIC DNA]</scope>
    <source>
        <strain evidence="3 4">An819</strain>
    </source>
</reference>
<dbReference type="EMBL" id="JACJJL010000003">
    <property type="protein sequence ID" value="MBM6660600.1"/>
    <property type="molecule type" value="Genomic_DNA"/>
</dbReference>
<dbReference type="InterPro" id="IPR008927">
    <property type="entry name" value="6-PGluconate_DH-like_C_sf"/>
</dbReference>
<feature type="domain" description="DUF2520" evidence="2">
    <location>
        <begin position="126"/>
        <end position="250"/>
    </location>
</feature>
<name>A0A938WK09_9BACT</name>
<dbReference type="PANTHER" id="PTHR40459:SF1">
    <property type="entry name" value="CONSERVED HYPOTHETICAL ALANINE AND LEUCINE RICH PROTEIN"/>
    <property type="match status" value="1"/>
</dbReference>
<dbReference type="Pfam" id="PF03807">
    <property type="entry name" value="F420_oxidored"/>
    <property type="match status" value="1"/>
</dbReference>
<dbReference type="PANTHER" id="PTHR40459">
    <property type="entry name" value="CONSERVED HYPOTHETICAL ALANINE AND LEUCINE RICH PROTEIN"/>
    <property type="match status" value="1"/>
</dbReference>
<dbReference type="Gene3D" id="3.40.50.720">
    <property type="entry name" value="NAD(P)-binding Rossmann-like Domain"/>
    <property type="match status" value="1"/>
</dbReference>